<dbReference type="Proteomes" id="UP000599024">
    <property type="component" value="Unassembled WGS sequence"/>
</dbReference>
<dbReference type="SUPFAM" id="SSF54631">
    <property type="entry name" value="CBS-domain pair"/>
    <property type="match status" value="1"/>
</dbReference>
<keyword evidence="1 2" id="KW-0129">CBS domain</keyword>
<reference evidence="4 5" key="1">
    <citation type="submission" date="2020-08" db="EMBL/GenBank/DDBJ databases">
        <title>Bridging the membrane lipid divide: bacteria of the FCB group superphylum have the potential to synthesize archaeal ether lipids.</title>
        <authorList>
            <person name="Villanueva L."/>
            <person name="Von Meijenfeldt F.A.B."/>
            <person name="Westbye A.B."/>
            <person name="Yadav S."/>
            <person name="Hopmans E.C."/>
            <person name="Dutilh B.E."/>
            <person name="Sinninghe Damste J.S."/>
        </authorList>
    </citation>
    <scope>NUCLEOTIDE SEQUENCE [LARGE SCALE GENOMIC DNA]</scope>
    <source>
        <strain evidence="4">NIOZ-UU81</strain>
    </source>
</reference>
<dbReference type="InterPro" id="IPR046342">
    <property type="entry name" value="CBS_dom_sf"/>
</dbReference>
<feature type="domain" description="CBS" evidence="3">
    <location>
        <begin position="81"/>
        <end position="140"/>
    </location>
</feature>
<dbReference type="Pfam" id="PF00571">
    <property type="entry name" value="CBS"/>
    <property type="match status" value="2"/>
</dbReference>
<dbReference type="CDD" id="cd04584">
    <property type="entry name" value="CBS_pair_AcuB_like"/>
    <property type="match status" value="1"/>
</dbReference>
<protein>
    <submittedName>
        <fullName evidence="4">CBS domain-containing protein</fullName>
    </submittedName>
</protein>
<dbReference type="PROSITE" id="PS51371">
    <property type="entry name" value="CBS"/>
    <property type="match status" value="2"/>
</dbReference>
<dbReference type="InterPro" id="IPR000644">
    <property type="entry name" value="CBS_dom"/>
</dbReference>
<dbReference type="AlphaFoldDB" id="A0A8J6T987"/>
<dbReference type="EMBL" id="JACNLK010000032">
    <property type="protein sequence ID" value="MBC8208266.1"/>
    <property type="molecule type" value="Genomic_DNA"/>
</dbReference>
<gene>
    <name evidence="4" type="ORF">H8E79_03740</name>
</gene>
<organism evidence="4 5">
    <name type="scientific">Candidatus Desulfatifera sulfidica</name>
    <dbReference type="NCBI Taxonomy" id="2841691"/>
    <lineage>
        <taxon>Bacteria</taxon>
        <taxon>Pseudomonadati</taxon>
        <taxon>Thermodesulfobacteriota</taxon>
        <taxon>Desulfobulbia</taxon>
        <taxon>Desulfobulbales</taxon>
        <taxon>Desulfobulbaceae</taxon>
        <taxon>Candidatus Desulfatifera</taxon>
    </lineage>
</organism>
<evidence type="ECO:0000313" key="4">
    <source>
        <dbReference type="EMBL" id="MBC8208266.1"/>
    </source>
</evidence>
<evidence type="ECO:0000259" key="3">
    <source>
        <dbReference type="PROSITE" id="PS51371"/>
    </source>
</evidence>
<dbReference type="InterPro" id="IPR051257">
    <property type="entry name" value="Diverse_CBS-Domain"/>
</dbReference>
<accession>A0A8J6T987</accession>
<evidence type="ECO:0000256" key="2">
    <source>
        <dbReference type="PROSITE-ProRule" id="PRU00703"/>
    </source>
</evidence>
<evidence type="ECO:0000313" key="5">
    <source>
        <dbReference type="Proteomes" id="UP000599024"/>
    </source>
</evidence>
<sequence length="228" mass="25232">MLIKDWMATTILTVDANTSVMRATRTMKENNIRRLPVLSHGKLAGIITDRDLKDASPSSKTEIDLHEMYYLLSEMKVKDVMTADPVNLRDDDTLEKAAMVMLNLKISGLMIVDKDENLVGLLSESDVLRGFIHATGIQDGAYQYVIDMSDAGGAVSRLIDLLRQEDARVLSILTSFEDAAAGRKRVSVRVVPSNNNIEQINSTLAEMSSEYDIISQGLDDLSSLPKKK</sequence>
<evidence type="ECO:0000256" key="1">
    <source>
        <dbReference type="ARBA" id="ARBA00023122"/>
    </source>
</evidence>
<dbReference type="PANTHER" id="PTHR43080">
    <property type="entry name" value="CBS DOMAIN-CONTAINING PROTEIN CBSX3, MITOCHONDRIAL"/>
    <property type="match status" value="1"/>
</dbReference>
<dbReference type="PANTHER" id="PTHR43080:SF2">
    <property type="entry name" value="CBS DOMAIN-CONTAINING PROTEIN"/>
    <property type="match status" value="1"/>
</dbReference>
<dbReference type="SMART" id="SM00116">
    <property type="entry name" value="CBS"/>
    <property type="match status" value="2"/>
</dbReference>
<comment type="caution">
    <text evidence="4">The sequence shown here is derived from an EMBL/GenBank/DDBJ whole genome shotgun (WGS) entry which is preliminary data.</text>
</comment>
<proteinExistence type="predicted"/>
<feature type="domain" description="CBS" evidence="3">
    <location>
        <begin position="7"/>
        <end position="62"/>
    </location>
</feature>
<name>A0A8J6T987_9BACT</name>
<dbReference type="Gene3D" id="3.10.580.10">
    <property type="entry name" value="CBS-domain"/>
    <property type="match status" value="1"/>
</dbReference>